<dbReference type="EMBL" id="JBBKZU010000005">
    <property type="protein sequence ID" value="MEJ8812308.1"/>
    <property type="molecule type" value="Genomic_DNA"/>
</dbReference>
<dbReference type="InterPro" id="IPR009057">
    <property type="entry name" value="Homeodomain-like_sf"/>
</dbReference>
<evidence type="ECO:0000256" key="1">
    <source>
        <dbReference type="ARBA" id="ARBA00023125"/>
    </source>
</evidence>
<evidence type="ECO:0000256" key="2">
    <source>
        <dbReference type="PROSITE-ProRule" id="PRU00335"/>
    </source>
</evidence>
<dbReference type="PRINTS" id="PR00455">
    <property type="entry name" value="HTHTETR"/>
</dbReference>
<dbReference type="RefSeq" id="WP_340357556.1">
    <property type="nucleotide sequence ID" value="NZ_JBBKZU010000005.1"/>
</dbReference>
<dbReference type="PROSITE" id="PS50977">
    <property type="entry name" value="HTH_TETR_2"/>
    <property type="match status" value="1"/>
</dbReference>
<reference evidence="5 6" key="1">
    <citation type="submission" date="2024-03" db="EMBL/GenBank/DDBJ databases">
        <title>Novel species of the genus Variovorax.</title>
        <authorList>
            <person name="Liu Q."/>
            <person name="Xin Y.-H."/>
        </authorList>
    </citation>
    <scope>NUCLEOTIDE SEQUENCE [LARGE SCALE GENOMIC DNA]</scope>
    <source>
        <strain evidence="5 6">KACC 18899</strain>
    </source>
</reference>
<dbReference type="InterPro" id="IPR050109">
    <property type="entry name" value="HTH-type_TetR-like_transc_reg"/>
</dbReference>
<dbReference type="SUPFAM" id="SSF46689">
    <property type="entry name" value="Homeodomain-like"/>
    <property type="match status" value="1"/>
</dbReference>
<gene>
    <name evidence="5" type="ORF">WKW77_14585</name>
</gene>
<dbReference type="PANTHER" id="PTHR30328">
    <property type="entry name" value="TRANSCRIPTIONAL REPRESSOR"/>
    <property type="match status" value="1"/>
</dbReference>
<comment type="caution">
    <text evidence="5">The sequence shown here is derived from an EMBL/GenBank/DDBJ whole genome shotgun (WGS) entry which is preliminary data.</text>
</comment>
<feature type="DNA-binding region" description="H-T-H motif" evidence="2">
    <location>
        <begin position="46"/>
        <end position="65"/>
    </location>
</feature>
<protein>
    <submittedName>
        <fullName evidence="5">TetR/AcrR family transcriptional regulator</fullName>
    </submittedName>
</protein>
<feature type="region of interest" description="Disordered" evidence="3">
    <location>
        <begin position="1"/>
        <end position="20"/>
    </location>
</feature>
<evidence type="ECO:0000256" key="3">
    <source>
        <dbReference type="SAM" id="MobiDB-lite"/>
    </source>
</evidence>
<keyword evidence="1 2" id="KW-0238">DNA-binding</keyword>
<evidence type="ECO:0000259" key="4">
    <source>
        <dbReference type="PROSITE" id="PS50977"/>
    </source>
</evidence>
<sequence length="262" mass="28983">MPERKATSTKPQRRTGVREAAAQATRESILRAATKVFARYGYDGGSVEKISQAAKSYDRMIYYYFGSKEGLFIAVLEGIYRRMDEAEAALALDASRPVEALTALTRFVLGYYRKNPDFVTLLNTENLHKGRHIAKSLRAREYSSQAISIIGEIMASGVAQGLFRADVSPRDLYLLIASTGYFYMSNRHTLTAFLGEPLETPDAVAHWEDFVIEAVLRTVDAGASDESAEPPHQKADMTPKAHMRSQPPRGAQASLGAARRES</sequence>
<dbReference type="InterPro" id="IPR036271">
    <property type="entry name" value="Tet_transcr_reg_TetR-rel_C_sf"/>
</dbReference>
<dbReference type="InterPro" id="IPR001647">
    <property type="entry name" value="HTH_TetR"/>
</dbReference>
<dbReference type="SUPFAM" id="SSF48498">
    <property type="entry name" value="Tetracyclin repressor-like, C-terminal domain"/>
    <property type="match status" value="1"/>
</dbReference>
<dbReference type="Pfam" id="PF00440">
    <property type="entry name" value="TetR_N"/>
    <property type="match status" value="1"/>
</dbReference>
<dbReference type="InterPro" id="IPR041474">
    <property type="entry name" value="NicS_C"/>
</dbReference>
<proteinExistence type="predicted"/>
<dbReference type="Proteomes" id="UP001365846">
    <property type="component" value="Unassembled WGS sequence"/>
</dbReference>
<keyword evidence="6" id="KW-1185">Reference proteome</keyword>
<evidence type="ECO:0000313" key="6">
    <source>
        <dbReference type="Proteomes" id="UP001365846"/>
    </source>
</evidence>
<dbReference type="PANTHER" id="PTHR30328:SF54">
    <property type="entry name" value="HTH-TYPE TRANSCRIPTIONAL REPRESSOR SCO4008"/>
    <property type="match status" value="1"/>
</dbReference>
<dbReference type="Pfam" id="PF17938">
    <property type="entry name" value="TetR_C_29"/>
    <property type="match status" value="1"/>
</dbReference>
<feature type="domain" description="HTH tetR-type" evidence="4">
    <location>
        <begin position="23"/>
        <end position="83"/>
    </location>
</feature>
<feature type="region of interest" description="Disordered" evidence="3">
    <location>
        <begin position="222"/>
        <end position="262"/>
    </location>
</feature>
<name>A0ABU8VFG4_9BURK</name>
<dbReference type="Gene3D" id="1.10.357.10">
    <property type="entry name" value="Tetracycline Repressor, domain 2"/>
    <property type="match status" value="1"/>
</dbReference>
<accession>A0ABU8VFG4</accession>
<evidence type="ECO:0000313" key="5">
    <source>
        <dbReference type="EMBL" id="MEJ8812308.1"/>
    </source>
</evidence>
<feature type="compositionally biased region" description="Basic and acidic residues" evidence="3">
    <location>
        <begin position="229"/>
        <end position="239"/>
    </location>
</feature>
<organism evidence="5 6">
    <name type="scientific">Variovorax ureilyticus</name>
    <dbReference type="NCBI Taxonomy" id="1836198"/>
    <lineage>
        <taxon>Bacteria</taxon>
        <taxon>Pseudomonadati</taxon>
        <taxon>Pseudomonadota</taxon>
        <taxon>Betaproteobacteria</taxon>
        <taxon>Burkholderiales</taxon>
        <taxon>Comamonadaceae</taxon>
        <taxon>Variovorax</taxon>
    </lineage>
</organism>